<dbReference type="EMBL" id="VSSQ01077769">
    <property type="protein sequence ID" value="MPN27766.1"/>
    <property type="molecule type" value="Genomic_DNA"/>
</dbReference>
<reference evidence="1" key="1">
    <citation type="submission" date="2019-08" db="EMBL/GenBank/DDBJ databases">
        <authorList>
            <person name="Kucharzyk K."/>
            <person name="Murdoch R.W."/>
            <person name="Higgins S."/>
            <person name="Loffler F."/>
        </authorList>
    </citation>
    <scope>NUCLEOTIDE SEQUENCE</scope>
</reference>
<organism evidence="1">
    <name type="scientific">bioreactor metagenome</name>
    <dbReference type="NCBI Taxonomy" id="1076179"/>
    <lineage>
        <taxon>unclassified sequences</taxon>
        <taxon>metagenomes</taxon>
        <taxon>ecological metagenomes</taxon>
    </lineage>
</organism>
<accession>A0A645GNL6</accession>
<gene>
    <name evidence="1" type="ORF">SDC9_175200</name>
</gene>
<sequence length="195" mass="19686">MRHAQALRVAQCGQGVGGFAGLADGDDQRFGVGHAGAIAVFAGDFDVAGDLGDGFDPVLGCAAAVVAGAAGQDQHRVDFLEHAPCGRAGAAVGIKPIKQLGHDGLHAFQSVGDGAWLLEDFLLHVVAVGAQLGRAAVGMHGAHGALPGGQRIAVLAHDPVAAQLQVHQVALFQIDDLVSDARQGHGVAGQKVLAR</sequence>
<name>A0A645GNL6_9ZZZZ</name>
<protein>
    <submittedName>
        <fullName evidence="1">Uncharacterized protein</fullName>
    </submittedName>
</protein>
<comment type="caution">
    <text evidence="1">The sequence shown here is derived from an EMBL/GenBank/DDBJ whole genome shotgun (WGS) entry which is preliminary data.</text>
</comment>
<dbReference type="AlphaFoldDB" id="A0A645GNL6"/>
<evidence type="ECO:0000313" key="1">
    <source>
        <dbReference type="EMBL" id="MPN27766.1"/>
    </source>
</evidence>
<proteinExistence type="predicted"/>